<feature type="domain" description="Thoeris anti-defense 2-like" evidence="1">
    <location>
        <begin position="11"/>
        <end position="49"/>
    </location>
</feature>
<reference evidence="2" key="1">
    <citation type="submission" date="2021-10" db="EMBL/GenBank/DDBJ databases">
        <authorList>
            <person name="Todd Z."/>
            <person name="Wilkey A."/>
            <person name="Mckay W."/>
            <person name="Sharma R."/>
            <person name="Grose J.H."/>
        </authorList>
    </citation>
    <scope>NUCLEOTIDE SEQUENCE</scope>
</reference>
<protein>
    <recommendedName>
        <fullName evidence="1">Thoeris anti-defense 2-like domain-containing protein</fullName>
    </recommendedName>
</protein>
<proteinExistence type="predicted"/>
<sequence>MGLVVQAGIYKGHKREYAPVICMFTAQGIHQPGWLASQADMLAEDWCVVFPE</sequence>
<dbReference type="InterPro" id="IPR021361">
    <property type="entry name" value="Tad2-like_dom"/>
</dbReference>
<evidence type="ECO:0000259" key="1">
    <source>
        <dbReference type="Pfam" id="PF11195"/>
    </source>
</evidence>
<keyword evidence="3" id="KW-1185">Reference proteome</keyword>
<evidence type="ECO:0000313" key="3">
    <source>
        <dbReference type="Proteomes" id="UP000827875"/>
    </source>
</evidence>
<dbReference type="Proteomes" id="UP000827875">
    <property type="component" value="Segment"/>
</dbReference>
<dbReference type="EMBL" id="OK499995">
    <property type="protein sequence ID" value="UGO51465.1"/>
    <property type="molecule type" value="Genomic_DNA"/>
</dbReference>
<organism evidence="2 3">
    <name type="scientific">Serratia phage vB_SmaS_Tlacuache</name>
    <dbReference type="NCBI Taxonomy" id="2894809"/>
    <lineage>
        <taxon>Viruses</taxon>
        <taxon>Duplodnaviria</taxon>
        <taxon>Heunggongvirae</taxon>
        <taxon>Uroviricota</taxon>
        <taxon>Caudoviricetes</taxon>
        <taxon>Serbinvirus</taxon>
        <taxon>Serbinvirus tlacuache</taxon>
    </lineage>
</organism>
<name>A0AAE9CE58_9CAUD</name>
<gene>
    <name evidence="2" type="ORF">TLACUACHE_51</name>
</gene>
<dbReference type="Pfam" id="PF11195">
    <property type="entry name" value="Tad2-like"/>
    <property type="match status" value="1"/>
</dbReference>
<evidence type="ECO:0000313" key="2">
    <source>
        <dbReference type="EMBL" id="UGO51465.1"/>
    </source>
</evidence>
<accession>A0AAE9CE58</accession>